<dbReference type="Gene3D" id="3.30.70.1900">
    <property type="match status" value="1"/>
</dbReference>
<protein>
    <submittedName>
        <fullName evidence="1">Uncharacterized protein</fullName>
    </submittedName>
</protein>
<reference evidence="1" key="1">
    <citation type="journal article" date="2020" name="mSystems">
        <title>Genome- and Community-Level Interaction Insights into Carbon Utilization and Element Cycling Functions of Hydrothermarchaeota in Hydrothermal Sediment.</title>
        <authorList>
            <person name="Zhou Z."/>
            <person name="Liu Y."/>
            <person name="Xu W."/>
            <person name="Pan J."/>
            <person name="Luo Z.H."/>
            <person name="Li M."/>
        </authorList>
    </citation>
    <scope>NUCLEOTIDE SEQUENCE [LARGE SCALE GENOMIC DNA]</scope>
    <source>
        <strain evidence="1">SpSt-1259</strain>
    </source>
</reference>
<sequence length="279" mass="31201">MNIKGYRVIVEVESSQPVVEFTGRLVKSFVFALNPHLELMKGFEGILSPLHISPLFKVKLDHDFGEPAYPFAVVSKKEEREIEPLNLNGEFVFHVGGDESTVNNVVDKIGKINGPIFLRIHDALVKYKVEKIVDVTEEVFGKVYQITDKVKVYLKSPAQIFNPYASTKLPKFTPSAIEVLIAPYAILNRNYTITESLVVSSFPIIGKLVETWYSIKTLRPIAIFFKGKKQVNLAGSITYLIQNENAKELEMVQKTLAVAELAGIGRSRQNGFGTTVVVK</sequence>
<organism evidence="1">
    <name type="scientific">Fervidicoccus fontis</name>
    <dbReference type="NCBI Taxonomy" id="683846"/>
    <lineage>
        <taxon>Archaea</taxon>
        <taxon>Thermoproteota</taxon>
        <taxon>Thermoprotei</taxon>
        <taxon>Fervidicoccales</taxon>
        <taxon>Fervidicoccaceae</taxon>
        <taxon>Fervidicoccus</taxon>
    </lineage>
</organism>
<dbReference type="AlphaFoldDB" id="A0A7C2YZL9"/>
<evidence type="ECO:0000313" key="1">
    <source>
        <dbReference type="EMBL" id="HEU97920.1"/>
    </source>
</evidence>
<dbReference type="EMBL" id="DSFE01000079">
    <property type="protein sequence ID" value="HEU97920.1"/>
    <property type="molecule type" value="Genomic_DNA"/>
</dbReference>
<gene>
    <name evidence="1" type="ORF">ENO36_03595</name>
</gene>
<proteinExistence type="predicted"/>
<comment type="caution">
    <text evidence="1">The sequence shown here is derived from an EMBL/GenBank/DDBJ whole genome shotgun (WGS) entry which is preliminary data.</text>
</comment>
<name>A0A7C2YZL9_9CREN</name>
<dbReference type="Proteomes" id="UP000885664">
    <property type="component" value="Unassembled WGS sequence"/>
</dbReference>
<accession>A0A7C2YZL9</accession>